<dbReference type="PROSITE" id="PS51465">
    <property type="entry name" value="KAZAL_2"/>
    <property type="match status" value="1"/>
</dbReference>
<dbReference type="CDD" id="cd00104">
    <property type="entry name" value="KAZAL_FS"/>
    <property type="match status" value="1"/>
</dbReference>
<sequence length="75" mass="8425">MNDDEMNDGIITLTLSIVAWASAKSEIYCELACGFHYDPVCATNGRTYDNRCFLYRPSSPVNLVRNLVHVQTSSH</sequence>
<evidence type="ECO:0000313" key="2">
    <source>
        <dbReference type="EMBL" id="VVD00328.1"/>
    </source>
</evidence>
<dbReference type="Pfam" id="PF00050">
    <property type="entry name" value="Kazal_1"/>
    <property type="match status" value="1"/>
</dbReference>
<evidence type="ECO:0000313" key="3">
    <source>
        <dbReference type="Proteomes" id="UP000324832"/>
    </source>
</evidence>
<dbReference type="Gene3D" id="3.30.60.30">
    <property type="match status" value="1"/>
</dbReference>
<dbReference type="AlphaFoldDB" id="A0A5E4QPN5"/>
<reference evidence="2 3" key="1">
    <citation type="submission" date="2017-07" db="EMBL/GenBank/DDBJ databases">
        <authorList>
            <person name="Talla V."/>
            <person name="Backstrom N."/>
        </authorList>
    </citation>
    <scope>NUCLEOTIDE SEQUENCE [LARGE SCALE GENOMIC DNA]</scope>
</reference>
<dbReference type="EMBL" id="FZQP02004634">
    <property type="protein sequence ID" value="VVD00328.1"/>
    <property type="molecule type" value="Genomic_DNA"/>
</dbReference>
<name>A0A5E4QPN5_9NEOP</name>
<dbReference type="InterPro" id="IPR002350">
    <property type="entry name" value="Kazal_dom"/>
</dbReference>
<accession>A0A5E4QPN5</accession>
<dbReference type="Proteomes" id="UP000324832">
    <property type="component" value="Unassembled WGS sequence"/>
</dbReference>
<evidence type="ECO:0000259" key="1">
    <source>
        <dbReference type="PROSITE" id="PS51465"/>
    </source>
</evidence>
<keyword evidence="3" id="KW-1185">Reference proteome</keyword>
<proteinExistence type="predicted"/>
<organism evidence="2 3">
    <name type="scientific">Leptidea sinapis</name>
    <dbReference type="NCBI Taxonomy" id="189913"/>
    <lineage>
        <taxon>Eukaryota</taxon>
        <taxon>Metazoa</taxon>
        <taxon>Ecdysozoa</taxon>
        <taxon>Arthropoda</taxon>
        <taxon>Hexapoda</taxon>
        <taxon>Insecta</taxon>
        <taxon>Pterygota</taxon>
        <taxon>Neoptera</taxon>
        <taxon>Endopterygota</taxon>
        <taxon>Lepidoptera</taxon>
        <taxon>Glossata</taxon>
        <taxon>Ditrysia</taxon>
        <taxon>Papilionoidea</taxon>
        <taxon>Pieridae</taxon>
        <taxon>Dismorphiinae</taxon>
        <taxon>Leptidea</taxon>
    </lineage>
</organism>
<gene>
    <name evidence="2" type="ORF">LSINAPIS_LOCUS10994</name>
</gene>
<dbReference type="SUPFAM" id="SSF100895">
    <property type="entry name" value="Kazal-type serine protease inhibitors"/>
    <property type="match status" value="1"/>
</dbReference>
<dbReference type="InterPro" id="IPR036058">
    <property type="entry name" value="Kazal_dom_sf"/>
</dbReference>
<protein>
    <recommendedName>
        <fullName evidence="1">Kazal-like domain-containing protein</fullName>
    </recommendedName>
</protein>
<feature type="domain" description="Kazal-like" evidence="1">
    <location>
        <begin position="23"/>
        <end position="75"/>
    </location>
</feature>